<dbReference type="EMBL" id="BOMG01000105">
    <property type="protein sequence ID" value="GID60200.1"/>
    <property type="molecule type" value="Genomic_DNA"/>
</dbReference>
<evidence type="ECO:0000313" key="1">
    <source>
        <dbReference type="EMBL" id="GID60200.1"/>
    </source>
</evidence>
<dbReference type="PANTHER" id="PTHR33221">
    <property type="entry name" value="WINGED HELIX-TURN-HELIX TRANSCRIPTIONAL REGULATOR, RRF2 FAMILY"/>
    <property type="match status" value="1"/>
</dbReference>
<dbReference type="PROSITE" id="PS01332">
    <property type="entry name" value="HTH_RRF2_1"/>
    <property type="match status" value="1"/>
</dbReference>
<keyword evidence="2" id="KW-1185">Reference proteome</keyword>
<dbReference type="RefSeq" id="WP_239145903.1">
    <property type="nucleotide sequence ID" value="NZ_BAAAQE010000105.1"/>
</dbReference>
<reference evidence="1 2" key="1">
    <citation type="submission" date="2021-01" db="EMBL/GenBank/DDBJ databases">
        <title>Whole genome shotgun sequence of Actinoplanes couchii NBRC 106145.</title>
        <authorList>
            <person name="Komaki H."/>
            <person name="Tamura T."/>
        </authorList>
    </citation>
    <scope>NUCLEOTIDE SEQUENCE [LARGE SCALE GENOMIC DNA]</scope>
    <source>
        <strain evidence="1 2">NBRC 106145</strain>
    </source>
</reference>
<dbReference type="SUPFAM" id="SSF46785">
    <property type="entry name" value="Winged helix' DNA-binding domain"/>
    <property type="match status" value="1"/>
</dbReference>
<sequence>MKLNAGVEWVLHTCLNLGWIEEDTREGASTARLAAFYHLPPAYLGKQLQALVRAGILTSTSGPRGGFRLARRLEDISVLDVVTAIEGRTNAFECTQILHDGPGANPATDYRTVCAVSQTMSRADLAWRRELASETLADIRDRVLTFSPGAPRQTRAWFENTRA</sequence>
<name>A0ABQ3XP05_9ACTN</name>
<proteinExistence type="predicted"/>
<organism evidence="1 2">
    <name type="scientific">Actinoplanes couchii</name>
    <dbReference type="NCBI Taxonomy" id="403638"/>
    <lineage>
        <taxon>Bacteria</taxon>
        <taxon>Bacillati</taxon>
        <taxon>Actinomycetota</taxon>
        <taxon>Actinomycetes</taxon>
        <taxon>Micromonosporales</taxon>
        <taxon>Micromonosporaceae</taxon>
        <taxon>Actinoplanes</taxon>
    </lineage>
</organism>
<dbReference type="Proteomes" id="UP000612282">
    <property type="component" value="Unassembled WGS sequence"/>
</dbReference>
<dbReference type="PROSITE" id="PS51197">
    <property type="entry name" value="HTH_RRF2_2"/>
    <property type="match status" value="1"/>
</dbReference>
<dbReference type="InterPro" id="IPR000944">
    <property type="entry name" value="Tscrpt_reg_Rrf2"/>
</dbReference>
<evidence type="ECO:0000313" key="2">
    <source>
        <dbReference type="Proteomes" id="UP000612282"/>
    </source>
</evidence>
<dbReference type="NCBIfam" id="TIGR00738">
    <property type="entry name" value="rrf2_super"/>
    <property type="match status" value="1"/>
</dbReference>
<accession>A0ABQ3XP05</accession>
<dbReference type="PANTHER" id="PTHR33221:SF13">
    <property type="entry name" value="TRANSCRIPTIONAL REGULATOR-RELATED"/>
    <property type="match status" value="1"/>
</dbReference>
<dbReference type="Pfam" id="PF02082">
    <property type="entry name" value="Rrf2"/>
    <property type="match status" value="1"/>
</dbReference>
<dbReference type="Gene3D" id="1.10.10.10">
    <property type="entry name" value="Winged helix-like DNA-binding domain superfamily/Winged helix DNA-binding domain"/>
    <property type="match status" value="1"/>
</dbReference>
<dbReference type="InterPro" id="IPR036388">
    <property type="entry name" value="WH-like_DNA-bd_sf"/>
</dbReference>
<dbReference type="InterPro" id="IPR030489">
    <property type="entry name" value="TR_Rrf2-type_CS"/>
</dbReference>
<comment type="caution">
    <text evidence="1">The sequence shown here is derived from an EMBL/GenBank/DDBJ whole genome shotgun (WGS) entry which is preliminary data.</text>
</comment>
<dbReference type="InterPro" id="IPR036390">
    <property type="entry name" value="WH_DNA-bd_sf"/>
</dbReference>
<gene>
    <name evidence="1" type="ORF">Aco03nite_086040</name>
</gene>
<protein>
    <submittedName>
        <fullName evidence="1">Rrf2 family transcriptional regulator</fullName>
    </submittedName>
</protein>